<dbReference type="RefSeq" id="WP_132429098.1">
    <property type="nucleotide sequence ID" value="NZ_SMFZ01000002.1"/>
</dbReference>
<accession>A0A4V6NDD6</accession>
<proteinExistence type="predicted"/>
<keyword evidence="3" id="KW-1185">Reference proteome</keyword>
<comment type="caution">
    <text evidence="2">The sequence shown here is derived from an EMBL/GenBank/DDBJ whole genome shotgun (WGS) entry which is preliminary data.</text>
</comment>
<dbReference type="AlphaFoldDB" id="A0A4V6NDD6"/>
<dbReference type="OrthoDB" id="8957634at2"/>
<dbReference type="GO" id="GO:0004806">
    <property type="term" value="F:triacylglycerol lipase activity"/>
    <property type="evidence" value="ECO:0007669"/>
    <property type="project" value="TreeGrafter"/>
</dbReference>
<dbReference type="PANTHER" id="PTHR43433:SF5">
    <property type="entry name" value="AB HYDROLASE-1 DOMAIN-CONTAINING PROTEIN"/>
    <property type="match status" value="1"/>
</dbReference>
<reference evidence="2 3" key="1">
    <citation type="submission" date="2019-03" db="EMBL/GenBank/DDBJ databases">
        <title>Sequencing the genomes of 1000 actinobacteria strains.</title>
        <authorList>
            <person name="Klenk H.-P."/>
        </authorList>
    </citation>
    <scope>NUCLEOTIDE SEQUENCE [LARGE SCALE GENOMIC DNA]</scope>
    <source>
        <strain evidence="2 3">DSM 44969</strain>
    </source>
</reference>
<dbReference type="InterPro" id="IPR029058">
    <property type="entry name" value="AB_hydrolase_fold"/>
</dbReference>
<evidence type="ECO:0000313" key="2">
    <source>
        <dbReference type="EMBL" id="TCK20386.1"/>
    </source>
</evidence>
<protein>
    <submittedName>
        <fullName evidence="2">Pimeloyl-ACP methyl ester carboxylesterase</fullName>
    </submittedName>
</protein>
<feature type="domain" description="AB hydrolase-1" evidence="1">
    <location>
        <begin position="24"/>
        <end position="260"/>
    </location>
</feature>
<dbReference type="Pfam" id="PF00561">
    <property type="entry name" value="Abhydrolase_1"/>
    <property type="match status" value="1"/>
</dbReference>
<dbReference type="Gene3D" id="3.40.50.1820">
    <property type="entry name" value="alpha/beta hydrolase"/>
    <property type="match status" value="1"/>
</dbReference>
<dbReference type="SUPFAM" id="SSF53474">
    <property type="entry name" value="alpha/beta-Hydrolases"/>
    <property type="match status" value="1"/>
</dbReference>
<evidence type="ECO:0000259" key="1">
    <source>
        <dbReference type="Pfam" id="PF00561"/>
    </source>
</evidence>
<name>A0A4V6NDD6_PSEEN</name>
<dbReference type="GO" id="GO:0046503">
    <property type="term" value="P:glycerolipid catabolic process"/>
    <property type="evidence" value="ECO:0007669"/>
    <property type="project" value="TreeGrafter"/>
</dbReference>
<dbReference type="PRINTS" id="PR00111">
    <property type="entry name" value="ABHYDROLASE"/>
</dbReference>
<dbReference type="InterPro" id="IPR000073">
    <property type="entry name" value="AB_hydrolase_1"/>
</dbReference>
<dbReference type="Proteomes" id="UP000295560">
    <property type="component" value="Unassembled WGS sequence"/>
</dbReference>
<dbReference type="EMBL" id="SMFZ01000002">
    <property type="protein sequence ID" value="TCK20386.1"/>
    <property type="molecule type" value="Genomic_DNA"/>
</dbReference>
<dbReference type="InterPro" id="IPR050471">
    <property type="entry name" value="AB_hydrolase"/>
</dbReference>
<evidence type="ECO:0000313" key="3">
    <source>
        <dbReference type="Proteomes" id="UP000295560"/>
    </source>
</evidence>
<dbReference type="PANTHER" id="PTHR43433">
    <property type="entry name" value="HYDROLASE, ALPHA/BETA FOLD FAMILY PROTEIN"/>
    <property type="match status" value="1"/>
</dbReference>
<organism evidence="2 3">
    <name type="scientific">Pseudonocardia endophytica</name>
    <dbReference type="NCBI Taxonomy" id="401976"/>
    <lineage>
        <taxon>Bacteria</taxon>
        <taxon>Bacillati</taxon>
        <taxon>Actinomycetota</taxon>
        <taxon>Actinomycetes</taxon>
        <taxon>Pseudonocardiales</taxon>
        <taxon>Pseudonocardiaceae</taxon>
        <taxon>Pseudonocardia</taxon>
    </lineage>
</organism>
<gene>
    <name evidence="2" type="ORF">EV378_4345</name>
</gene>
<sequence>MTERIATVDGVRICFETFGDDGDPAVLLLSGMGQTMDAWEPGFCERLAAEGRYVVRFDHRDAGRSASSPVGAPDYGVPELDGDPLRVLDALGVAAAHLVGLSMGAGIALTIAVSHPDRVRSLTPIGCSPLDDGLPPPDPALAATFSDPAPEPDWSDAEAVVAYLVENERPFGGPGFDADRTLRVARATVGRTASVPALLTNHGIALGNDDGPSPRPADVTVPTLVLHGSADPLFPLPHGEALAAAIPGAEFHAMDGVGHETPPPRTWDVVVPLLARHTGHRPST</sequence>